<keyword evidence="5" id="KW-1185">Reference proteome</keyword>
<evidence type="ECO:0000256" key="2">
    <source>
        <dbReference type="PROSITE-ProRule" id="PRU00335"/>
    </source>
</evidence>
<evidence type="ECO:0000259" key="3">
    <source>
        <dbReference type="PROSITE" id="PS50977"/>
    </source>
</evidence>
<proteinExistence type="predicted"/>
<organism evidence="4 5">
    <name type="scientific">Carboxylicivirga linearis</name>
    <dbReference type="NCBI Taxonomy" id="1628157"/>
    <lineage>
        <taxon>Bacteria</taxon>
        <taxon>Pseudomonadati</taxon>
        <taxon>Bacteroidota</taxon>
        <taxon>Bacteroidia</taxon>
        <taxon>Marinilabiliales</taxon>
        <taxon>Marinilabiliaceae</taxon>
        <taxon>Carboxylicivirga</taxon>
    </lineage>
</organism>
<dbReference type="InterPro" id="IPR009057">
    <property type="entry name" value="Homeodomain-like_sf"/>
</dbReference>
<dbReference type="Pfam" id="PF00440">
    <property type="entry name" value="TetR_N"/>
    <property type="match status" value="1"/>
</dbReference>
<dbReference type="Proteomes" id="UP000708576">
    <property type="component" value="Unassembled WGS sequence"/>
</dbReference>
<dbReference type="RefSeq" id="WP_212213094.1">
    <property type="nucleotide sequence ID" value="NZ_JAGUCO010000001.1"/>
</dbReference>
<dbReference type="PROSITE" id="PS50977">
    <property type="entry name" value="HTH_TETR_2"/>
    <property type="match status" value="1"/>
</dbReference>
<dbReference type="Gene3D" id="1.10.357.10">
    <property type="entry name" value="Tetracycline Repressor, domain 2"/>
    <property type="match status" value="1"/>
</dbReference>
<name>A0ABS5JQJ2_9BACT</name>
<evidence type="ECO:0000313" key="5">
    <source>
        <dbReference type="Proteomes" id="UP000708576"/>
    </source>
</evidence>
<feature type="domain" description="HTH tetR-type" evidence="3">
    <location>
        <begin position="21"/>
        <end position="81"/>
    </location>
</feature>
<accession>A0ABS5JQJ2</accession>
<evidence type="ECO:0000313" key="4">
    <source>
        <dbReference type="EMBL" id="MBS2097146.1"/>
    </source>
</evidence>
<feature type="DNA-binding region" description="H-T-H motif" evidence="2">
    <location>
        <begin position="44"/>
        <end position="63"/>
    </location>
</feature>
<dbReference type="InterPro" id="IPR001647">
    <property type="entry name" value="HTH_TetR"/>
</dbReference>
<dbReference type="EMBL" id="JAGUCO010000001">
    <property type="protein sequence ID" value="MBS2097146.1"/>
    <property type="molecule type" value="Genomic_DNA"/>
</dbReference>
<protein>
    <submittedName>
        <fullName evidence="4">TetR/AcrR family transcriptional regulator</fullName>
    </submittedName>
</protein>
<reference evidence="4 5" key="1">
    <citation type="journal article" date="2015" name="Int. J. Syst. Evol. Microbiol.">
        <title>Carboxylicivirga linearis sp. nov., isolated from a sea cucumber culture pond.</title>
        <authorList>
            <person name="Wang F.Q."/>
            <person name="Zhou Y.X."/>
            <person name="Lin X.Z."/>
            <person name="Chen G.J."/>
            <person name="Du Z.J."/>
        </authorList>
    </citation>
    <scope>NUCLEOTIDE SEQUENCE [LARGE SCALE GENOMIC DNA]</scope>
    <source>
        <strain evidence="4 5">FB218</strain>
    </source>
</reference>
<sequence length="228" mass="26472">MSIGIKISLNPKLYLRDPQETPLGQKIIKNSILLIDEIGFESFTFKKLAGKIKSTEASIYRYFENKHLLLIYLVSWYWEWLSYLIDINTLNIESSRKKLNIIIDTLVEAYRENPAIEYVNESILQRLVIAEGAKAYHTKAVDKDNKDGFFINFKELSEKIAKVIEEVDPQFKYPHALASNLIEMANNHSFFAVHLPRLTDIKISDEDYSPVKEMLCHFVSKLLNNEKP</sequence>
<evidence type="ECO:0000256" key="1">
    <source>
        <dbReference type="ARBA" id="ARBA00023125"/>
    </source>
</evidence>
<dbReference type="SUPFAM" id="SSF46689">
    <property type="entry name" value="Homeodomain-like"/>
    <property type="match status" value="1"/>
</dbReference>
<gene>
    <name evidence="4" type="ORF">KEM10_02575</name>
</gene>
<comment type="caution">
    <text evidence="4">The sequence shown here is derived from an EMBL/GenBank/DDBJ whole genome shotgun (WGS) entry which is preliminary data.</text>
</comment>
<keyword evidence="1 2" id="KW-0238">DNA-binding</keyword>